<accession>A0A5B9DE84</accession>
<sequence>MAENDELKEIKAKKSNESLKTRFKFISEIILMIVVGFLVLYPLIAFGSNFLL</sequence>
<evidence type="ECO:0000313" key="3">
    <source>
        <dbReference type="Proteomes" id="UP000321408"/>
    </source>
</evidence>
<dbReference type="AlphaFoldDB" id="A0A5B9DE84"/>
<reference evidence="2 3" key="1">
    <citation type="journal article" date="2020" name="Nature">
        <title>Isolation of an archaeon at the prokaryote-eukaryote interface.</title>
        <authorList>
            <person name="Imachi H."/>
            <person name="Nobu M.K."/>
            <person name="Nakahara N."/>
            <person name="Morono Y."/>
            <person name="Ogawara M."/>
            <person name="Takaki Y."/>
            <person name="Takano Y."/>
            <person name="Uematsu K."/>
            <person name="Ikuta T."/>
            <person name="Ito M."/>
            <person name="Matsui Y."/>
            <person name="Miyazaki M."/>
            <person name="Murata K."/>
            <person name="Saito Y."/>
            <person name="Sakai S."/>
            <person name="Song C."/>
            <person name="Tasumi E."/>
            <person name="Yamanaka Y."/>
            <person name="Yamaguchi T."/>
            <person name="Kamagata Y."/>
            <person name="Tamaki H."/>
            <person name="Takai K."/>
        </authorList>
    </citation>
    <scope>NUCLEOTIDE SEQUENCE [LARGE SCALE GENOMIC DNA]</scope>
    <source>
        <strain evidence="2 3">MK-D1</strain>
    </source>
</reference>
<keyword evidence="1" id="KW-0472">Membrane</keyword>
<gene>
    <name evidence="2" type="ORF">DSAG12_03261</name>
</gene>
<dbReference type="EMBL" id="CP042905">
    <property type="protein sequence ID" value="QEE17424.1"/>
    <property type="molecule type" value="Genomic_DNA"/>
</dbReference>
<feature type="transmembrane region" description="Helical" evidence="1">
    <location>
        <begin position="29"/>
        <end position="51"/>
    </location>
</feature>
<organism evidence="2 3">
    <name type="scientific">Promethearchaeum syntrophicum</name>
    <dbReference type="NCBI Taxonomy" id="2594042"/>
    <lineage>
        <taxon>Archaea</taxon>
        <taxon>Promethearchaeati</taxon>
        <taxon>Promethearchaeota</taxon>
        <taxon>Promethearchaeia</taxon>
        <taxon>Promethearchaeales</taxon>
        <taxon>Promethearchaeaceae</taxon>
        <taxon>Promethearchaeum</taxon>
    </lineage>
</organism>
<keyword evidence="1" id="KW-0812">Transmembrane</keyword>
<proteinExistence type="predicted"/>
<keyword evidence="1" id="KW-1133">Transmembrane helix</keyword>
<dbReference type="Proteomes" id="UP000321408">
    <property type="component" value="Chromosome"/>
</dbReference>
<evidence type="ECO:0000313" key="2">
    <source>
        <dbReference type="EMBL" id="QEE17424.1"/>
    </source>
</evidence>
<dbReference type="RefSeq" id="WP_162306784.1">
    <property type="nucleotide sequence ID" value="NZ_CP042905.2"/>
</dbReference>
<reference evidence="2 3" key="2">
    <citation type="journal article" date="2024" name="Int. J. Syst. Evol. Microbiol.">
        <title>Promethearchaeum syntrophicum gen. nov., sp. nov., an anaerobic, obligately syntrophic archaeon, the first isolate of the lineage 'Asgard' archaea, and proposal of the new archaeal phylum Promethearchaeota phyl. nov. and kingdom Promethearchaeati regn. nov.</title>
        <authorList>
            <person name="Imachi H."/>
            <person name="Nobu M.K."/>
            <person name="Kato S."/>
            <person name="Takaki Y."/>
            <person name="Miyazaki M."/>
            <person name="Miyata M."/>
            <person name="Ogawara M."/>
            <person name="Saito Y."/>
            <person name="Sakai S."/>
            <person name="Tahara Y.O."/>
            <person name="Takano Y."/>
            <person name="Tasumi E."/>
            <person name="Uematsu K."/>
            <person name="Yoshimura T."/>
            <person name="Itoh T."/>
            <person name="Ohkuma M."/>
            <person name="Takai K."/>
        </authorList>
    </citation>
    <scope>NUCLEOTIDE SEQUENCE [LARGE SCALE GENOMIC DNA]</scope>
    <source>
        <strain evidence="2 3">MK-D1</strain>
    </source>
</reference>
<dbReference type="GeneID" id="43869666"/>
<evidence type="ECO:0000256" key="1">
    <source>
        <dbReference type="SAM" id="Phobius"/>
    </source>
</evidence>
<dbReference type="KEGG" id="psyt:DSAG12_03261"/>
<keyword evidence="3" id="KW-1185">Reference proteome</keyword>
<name>A0A5B9DE84_9ARCH</name>
<protein>
    <submittedName>
        <fullName evidence="2">Uncharacterized protein</fullName>
    </submittedName>
</protein>